<evidence type="ECO:0008006" key="4">
    <source>
        <dbReference type="Google" id="ProtNLM"/>
    </source>
</evidence>
<feature type="transmembrane region" description="Helical" evidence="1">
    <location>
        <begin position="347"/>
        <end position="365"/>
    </location>
</feature>
<comment type="caution">
    <text evidence="2">The sequence shown here is derived from an EMBL/GenBank/DDBJ whole genome shotgun (WGS) entry which is preliminary data.</text>
</comment>
<evidence type="ECO:0000256" key="1">
    <source>
        <dbReference type="SAM" id="Phobius"/>
    </source>
</evidence>
<dbReference type="Proteomes" id="UP001235849">
    <property type="component" value="Unassembled WGS sequence"/>
</dbReference>
<feature type="transmembrane region" description="Helical" evidence="1">
    <location>
        <begin position="101"/>
        <end position="119"/>
    </location>
</feature>
<keyword evidence="1" id="KW-0812">Transmembrane</keyword>
<proteinExistence type="predicted"/>
<keyword evidence="3" id="KW-1185">Reference proteome</keyword>
<sequence length="511" mass="58629">MNKMITRRQQNNISIKELASVIVILAIIHLFLWWKYLPISHIDLNFYTEPALMLARHGVISGPGSQHLDLTYTKGIYFYPPGYALVVAGWIKLFGFSIRSLLAYTNLIHMLYLCALWLLMRKRFYCTKLAASLVLISTFPMFNHGRPDLTALLISAIAWIIIPKEFKLPSLMYSAILMGVAILISLPFGISSTATIITFYLVSPSLCLSEKLKGLIFIISITTLTILSIWAVVFTWQNAWMFGPEQFIVNLANRGQDLNQIVLPPLSYGLAFIIVPLGLVILTPLGVGLYWYRCSLRNIFVQVSLSYLGGFTTWFFLSKMPLLMIYHFNFIARPILQGVLVSFRQPIRFIAIGLLVLFTMINFYFHKNEFLLLASNPSESYKIVENISIEPHKIAAIDSYFFPILYRDKKTINYEIFHTNLWETYYAATSPKTLDVLFNAETQSLKPWNPDIIVVSAMTLYFIDTADRLSGFRNVTDEELVIPQLKLFGHTIKFPNDPLKPYIFERIEKEE</sequence>
<evidence type="ECO:0000313" key="3">
    <source>
        <dbReference type="Proteomes" id="UP001235849"/>
    </source>
</evidence>
<feature type="transmembrane region" description="Helical" evidence="1">
    <location>
        <begin position="76"/>
        <end position="94"/>
    </location>
</feature>
<gene>
    <name evidence="2" type="ORF">PMG25_14950</name>
</gene>
<feature type="transmembrane region" description="Helical" evidence="1">
    <location>
        <begin position="299"/>
        <end position="317"/>
    </location>
</feature>
<evidence type="ECO:0000313" key="2">
    <source>
        <dbReference type="EMBL" id="MDJ1175390.1"/>
    </source>
</evidence>
<keyword evidence="1" id="KW-0472">Membrane</keyword>
<dbReference type="EMBL" id="JAQOSO010000082">
    <property type="protein sequence ID" value="MDJ1175390.1"/>
    <property type="molecule type" value="Genomic_DNA"/>
</dbReference>
<name>A0ABT7B8B1_9CYAN</name>
<feature type="transmembrane region" description="Helical" evidence="1">
    <location>
        <begin position="268"/>
        <end position="292"/>
    </location>
</feature>
<reference evidence="2 3" key="1">
    <citation type="submission" date="2023-01" db="EMBL/GenBank/DDBJ databases">
        <title>Novel diversity within Roseofilum (Cyanobacteria; Desertifilaceae) from marine benthic mats with descriptions of four novel species.</title>
        <authorList>
            <person name="Wang Y."/>
            <person name="Berthold D.E."/>
            <person name="Hu J."/>
            <person name="Lefler F.W."/>
            <person name="Laughinghouse H.D. IV."/>
        </authorList>
    </citation>
    <scope>NUCLEOTIDE SEQUENCE [LARGE SCALE GENOMIC DNA]</scope>
    <source>
        <strain evidence="2 3">BLCC-M114</strain>
    </source>
</reference>
<dbReference type="RefSeq" id="WP_283767694.1">
    <property type="nucleotide sequence ID" value="NZ_JAQOSO010000082.1"/>
</dbReference>
<feature type="transmembrane region" description="Helical" evidence="1">
    <location>
        <begin position="172"/>
        <end position="202"/>
    </location>
</feature>
<organism evidence="2 3">
    <name type="scientific">Roseofilum capinflatum BLCC-M114</name>
    <dbReference type="NCBI Taxonomy" id="3022440"/>
    <lineage>
        <taxon>Bacteria</taxon>
        <taxon>Bacillati</taxon>
        <taxon>Cyanobacteriota</taxon>
        <taxon>Cyanophyceae</taxon>
        <taxon>Desertifilales</taxon>
        <taxon>Desertifilaceae</taxon>
        <taxon>Roseofilum</taxon>
        <taxon>Roseofilum capinflatum</taxon>
    </lineage>
</organism>
<accession>A0ABT7B8B1</accession>
<protein>
    <recommendedName>
        <fullName evidence="4">Glycosyltransferase RgtA/B/C/D-like domain-containing protein</fullName>
    </recommendedName>
</protein>
<feature type="transmembrane region" description="Helical" evidence="1">
    <location>
        <begin position="214"/>
        <end position="236"/>
    </location>
</feature>
<feature type="transmembrane region" description="Helical" evidence="1">
    <location>
        <begin position="12"/>
        <end position="34"/>
    </location>
</feature>
<keyword evidence="1" id="KW-1133">Transmembrane helix</keyword>